<feature type="compositionally biased region" description="Basic residues" evidence="5">
    <location>
        <begin position="145"/>
        <end position="154"/>
    </location>
</feature>
<feature type="compositionally biased region" description="Polar residues" evidence="5">
    <location>
        <begin position="161"/>
        <end position="187"/>
    </location>
</feature>
<dbReference type="CDD" id="cd01644">
    <property type="entry name" value="RT_pepA17"/>
    <property type="match status" value="1"/>
</dbReference>
<accession>A0ABM1XTQ6</accession>
<dbReference type="SUPFAM" id="SSF57903">
    <property type="entry name" value="FYVE/PHD zinc finger"/>
    <property type="match status" value="1"/>
</dbReference>
<evidence type="ECO:0000256" key="3">
    <source>
        <dbReference type="ARBA" id="ARBA00022833"/>
    </source>
</evidence>
<reference evidence="7" key="2">
    <citation type="submission" date="2025-05" db="UniProtKB">
        <authorList>
            <consortium name="EnsemblMetazoa"/>
        </authorList>
    </citation>
    <scope>IDENTIFICATION</scope>
    <source>
        <strain evidence="7">Foshan</strain>
    </source>
</reference>
<keyword evidence="2" id="KW-0863">Zinc-finger</keyword>
<evidence type="ECO:0000313" key="8">
    <source>
        <dbReference type="Proteomes" id="UP000069940"/>
    </source>
</evidence>
<dbReference type="Pfam" id="PF00078">
    <property type="entry name" value="RVT_1"/>
    <property type="match status" value="1"/>
</dbReference>
<dbReference type="SUPFAM" id="SSF56672">
    <property type="entry name" value="DNA/RNA polymerases"/>
    <property type="match status" value="1"/>
</dbReference>
<dbReference type="RefSeq" id="XP_062707579.1">
    <property type="nucleotide sequence ID" value="XM_062851595.1"/>
</dbReference>
<dbReference type="InterPro" id="IPR000477">
    <property type="entry name" value="RT_dom"/>
</dbReference>
<feature type="region of interest" description="Disordered" evidence="5">
    <location>
        <begin position="137"/>
        <end position="194"/>
    </location>
</feature>
<evidence type="ECO:0000259" key="6">
    <source>
        <dbReference type="SMART" id="SM00343"/>
    </source>
</evidence>
<dbReference type="PROSITE" id="PS01359">
    <property type="entry name" value="ZF_PHD_1"/>
    <property type="match status" value="1"/>
</dbReference>
<dbReference type="GeneID" id="115257239"/>
<organism evidence="7 8">
    <name type="scientific">Aedes albopictus</name>
    <name type="common">Asian tiger mosquito</name>
    <name type="synonym">Stegomyia albopicta</name>
    <dbReference type="NCBI Taxonomy" id="7160"/>
    <lineage>
        <taxon>Eukaryota</taxon>
        <taxon>Metazoa</taxon>
        <taxon>Ecdysozoa</taxon>
        <taxon>Arthropoda</taxon>
        <taxon>Hexapoda</taxon>
        <taxon>Insecta</taxon>
        <taxon>Pterygota</taxon>
        <taxon>Neoptera</taxon>
        <taxon>Endopterygota</taxon>
        <taxon>Diptera</taxon>
        <taxon>Nematocera</taxon>
        <taxon>Culicoidea</taxon>
        <taxon>Culicidae</taxon>
        <taxon>Culicinae</taxon>
        <taxon>Aedini</taxon>
        <taxon>Aedes</taxon>
        <taxon>Stegomyia</taxon>
    </lineage>
</organism>
<keyword evidence="1" id="KW-0479">Metal-binding</keyword>
<dbReference type="Gene3D" id="2.60.120.650">
    <property type="entry name" value="Cupin"/>
    <property type="match status" value="1"/>
</dbReference>
<dbReference type="PANTHER" id="PTHR47331">
    <property type="entry name" value="PHD-TYPE DOMAIN-CONTAINING PROTEIN"/>
    <property type="match status" value="1"/>
</dbReference>
<evidence type="ECO:0000256" key="2">
    <source>
        <dbReference type="ARBA" id="ARBA00022771"/>
    </source>
</evidence>
<keyword evidence="3" id="KW-0862">Zinc</keyword>
<name>A0ABM1XTQ6_AEDAL</name>
<dbReference type="Gene3D" id="3.10.10.10">
    <property type="entry name" value="HIV Type 1 Reverse Transcriptase, subunit A, domain 1"/>
    <property type="match status" value="1"/>
</dbReference>
<evidence type="ECO:0000256" key="1">
    <source>
        <dbReference type="ARBA" id="ARBA00022723"/>
    </source>
</evidence>
<dbReference type="Proteomes" id="UP000069940">
    <property type="component" value="Unassembled WGS sequence"/>
</dbReference>
<feature type="domain" description="CCHC-type" evidence="6">
    <location>
        <begin position="674"/>
        <end position="690"/>
    </location>
</feature>
<dbReference type="PANTHER" id="PTHR47331:SF5">
    <property type="entry name" value="RIBONUCLEASE H"/>
    <property type="match status" value="1"/>
</dbReference>
<reference evidence="8" key="1">
    <citation type="journal article" date="2015" name="Proc. Natl. Acad. Sci. U.S.A.">
        <title>Genome sequence of the Asian Tiger mosquito, Aedes albopictus, reveals insights into its biology, genetics, and evolution.</title>
        <authorList>
            <person name="Chen X.G."/>
            <person name="Jiang X."/>
            <person name="Gu J."/>
            <person name="Xu M."/>
            <person name="Wu Y."/>
            <person name="Deng Y."/>
            <person name="Zhang C."/>
            <person name="Bonizzoni M."/>
            <person name="Dermauw W."/>
            <person name="Vontas J."/>
            <person name="Armbruster P."/>
            <person name="Huang X."/>
            <person name="Yang Y."/>
            <person name="Zhang H."/>
            <person name="He W."/>
            <person name="Peng H."/>
            <person name="Liu Y."/>
            <person name="Wu K."/>
            <person name="Chen J."/>
            <person name="Lirakis M."/>
            <person name="Topalis P."/>
            <person name="Van Leeuwen T."/>
            <person name="Hall A.B."/>
            <person name="Jiang X."/>
            <person name="Thorpe C."/>
            <person name="Mueller R.L."/>
            <person name="Sun C."/>
            <person name="Waterhouse R.M."/>
            <person name="Yan G."/>
            <person name="Tu Z.J."/>
            <person name="Fang X."/>
            <person name="James A.A."/>
        </authorList>
    </citation>
    <scope>NUCLEOTIDE SEQUENCE [LARGE SCALE GENOMIC DNA]</scope>
    <source>
        <strain evidence="8">Foshan</strain>
    </source>
</reference>
<dbReference type="InterPro" id="IPR008042">
    <property type="entry name" value="Retrotrans_Pao"/>
</dbReference>
<dbReference type="SMART" id="SM00343">
    <property type="entry name" value="ZnF_C2HC"/>
    <property type="match status" value="1"/>
</dbReference>
<feature type="coiled-coil region" evidence="4">
    <location>
        <begin position="81"/>
        <end position="108"/>
    </location>
</feature>
<dbReference type="EnsemblMetazoa" id="AALFPA23_002768.R2772">
    <property type="protein sequence ID" value="AALFPA23_002768.P2772"/>
    <property type="gene ID" value="AALFPA23_002768"/>
</dbReference>
<protein>
    <recommendedName>
        <fullName evidence="6">CCHC-type domain-containing protein</fullName>
    </recommendedName>
</protein>
<dbReference type="Pfam" id="PF03564">
    <property type="entry name" value="DUF1759"/>
    <property type="match status" value="1"/>
</dbReference>
<evidence type="ECO:0000313" key="7">
    <source>
        <dbReference type="EnsemblMetazoa" id="AALFPA23_002768.P2772"/>
    </source>
</evidence>
<dbReference type="Pfam" id="PF05380">
    <property type="entry name" value="Peptidase_A17"/>
    <property type="match status" value="1"/>
</dbReference>
<evidence type="ECO:0000256" key="4">
    <source>
        <dbReference type="SAM" id="Coils"/>
    </source>
</evidence>
<keyword evidence="4" id="KW-0175">Coiled coil</keyword>
<evidence type="ECO:0000256" key="5">
    <source>
        <dbReference type="SAM" id="MobiDB-lite"/>
    </source>
</evidence>
<dbReference type="InterPro" id="IPR043128">
    <property type="entry name" value="Rev_trsase/Diguanyl_cyclase"/>
</dbReference>
<proteinExistence type="predicted"/>
<dbReference type="InterPro" id="IPR019786">
    <property type="entry name" value="Zinc_finger_PHD-type_CS"/>
</dbReference>
<dbReference type="InterPro" id="IPR001878">
    <property type="entry name" value="Znf_CCHC"/>
</dbReference>
<feature type="region of interest" description="Disordered" evidence="5">
    <location>
        <begin position="250"/>
        <end position="279"/>
    </location>
</feature>
<feature type="compositionally biased region" description="Polar residues" evidence="5">
    <location>
        <begin position="265"/>
        <end position="279"/>
    </location>
</feature>
<dbReference type="InterPro" id="IPR011011">
    <property type="entry name" value="Znf_FYVE_PHD"/>
</dbReference>
<dbReference type="InterPro" id="IPR005312">
    <property type="entry name" value="DUF1759"/>
</dbReference>
<dbReference type="InterPro" id="IPR043502">
    <property type="entry name" value="DNA/RNA_pol_sf"/>
</dbReference>
<dbReference type="Gene3D" id="3.30.70.270">
    <property type="match status" value="1"/>
</dbReference>
<keyword evidence="8" id="KW-1185">Reference proteome</keyword>
<sequence length="1594" mass="178551">MSRPRRNTDKSLENCCPCGLPDSGKMVECERCLIYHHYTCADVGDSIANDDRQFVCKTCTQLAIVSHGSRSGRSSTSSTRAARAALELQRLEEEKQLHAKQLADEAQREKSQREKAFQLEQQFLAKKYDLLLSQLDEPEDAGSVRSRRSSRGARRIADWVDSQSVPTSASTGIKPTTTGQQSRTGTIPKTFLPVPSNDHTRCTLGSTVAAPVSTVQAKVSDAMTLLPPSADRLTEEFAQLQERMERLQQKLRSASNHADPPATSIPKSQPLMSQGLPTSRSQHLLVPPLQYQPIRSQPAITWNPRLFASTRTSTLPSRTETPFVSSSIPQAASVSQACFDIITTNQINESSLSVLDTPPNAHIHSIPQPIPLTEPCTPPPRPPAVSHDFQPSIGSTPLAYQSLSRPSVQTVSSFLSPVVTPSIQSTPQHPQQPFNGPNPQQLAARHVVPKDLPLFSGDPVEWPLFFSSYRNSTEMCGFSDGENLLRLQRCLKGNAMEAVRSFLLNPSSVPIVIDTLQTLYGRPELIINSLLLKVRGMPAPRTDKLDTLIKFGLACKNLCAHLQAAGQLAHLANPSLLQELIEKLPPSLRLDWAMYKRGFPVADLTTFGSFMSNLVSAASDVTFSHVADNTTKEEKRQPREKLFVNTHSTDNMERREEPFGGINASERKDAPVKSCPICQEPGHKARDCSTFREMSLNDRWKSVQERYLCRRCLIGHGKFPCKASVCGYDGCEERHHKLLHPGKPGASSVEGNVVKTTVAAHHQSGHTVLFRVVPVTLYGKGTSLNTYAFLDDGSSSTLIDIEIAEELGLSGDIHPLCLQWTNDIERTEQNSRVVRLDISGTNASKLFTMREVHTVKNLSLPVQTLSAKELCEKYVHLRGLPIQSYIDARPRILIGLDNSHLKAVLKLREGGKDAPIAAKTRLGWTIYGKIPGPMDQVHRQLHICAQTPEQQLHDLVNQFFSLENVGVTLSPLLESDEEKRARKILEETTTRTSSGRYQSGLLWKYDFVEFNNSRPMAERRLQCLERRLQTNPELYASVKQLLADYQTKGYAHKATANELQNADPKRTWYLPLGVVANPRKPGKLRLIWDAAAKAGGQSFNSMLLSGPDLLTPLSSVLCRFRQRKVAVSADIREMFHQVEIRPEDRQAQRFLWRDDASKPPEVFIMDVAIFGSTCSPCTAQYVKNRNAVEHADQHPQASAAIIENTYVDDVLFSLDTEEEAIQLAEEVKFVNSKAGFDTRNWLSNSAEVLEQVGDAGEEQTKSFKADKLENYERILGMTWLPEEDTFVFEGLFKPEILLSLNNCSTPTKRELLRIVMSIFDPLGLIAIIVIHGKILIQNVWRSGTAWDQPISDDLRDQWMRWTGLLKELERIKIPRCYFPGYDPSSFENIELHVFVDASEEAYACTAYFRIFDQGRVRCSLVSAKTKVAPLKPLSIPKLELQAAVIGARLARTVMENHSLKIAKRVLWTDSSTVLSWLRSDVRKYRQFVAHRVSEILDLTTVDEWRWIPTRLNVADDATKWGKGPQIDESSRWFRAPDFFVLSSGHLASTRYTCSQHSRRNSSSSCAPRSIEVSTDRLWEVFQMGEDAAFHRLRP</sequence>